<accession>A0AAV4NNY2</accession>
<evidence type="ECO:0000313" key="1">
    <source>
        <dbReference type="EMBL" id="GIX86497.1"/>
    </source>
</evidence>
<gene>
    <name evidence="1" type="ORF">CDAR_534671</name>
</gene>
<protein>
    <submittedName>
        <fullName evidence="1">Uncharacterized protein</fullName>
    </submittedName>
</protein>
<evidence type="ECO:0000313" key="2">
    <source>
        <dbReference type="Proteomes" id="UP001054837"/>
    </source>
</evidence>
<dbReference type="EMBL" id="BPLQ01001895">
    <property type="protein sequence ID" value="GIX86497.1"/>
    <property type="molecule type" value="Genomic_DNA"/>
</dbReference>
<reference evidence="1 2" key="1">
    <citation type="submission" date="2021-06" db="EMBL/GenBank/DDBJ databases">
        <title>Caerostris darwini draft genome.</title>
        <authorList>
            <person name="Kono N."/>
            <person name="Arakawa K."/>
        </authorList>
    </citation>
    <scope>NUCLEOTIDE SEQUENCE [LARGE SCALE GENOMIC DNA]</scope>
</reference>
<sequence>MRMTGRLLGWMHRSGVFLGPDLIIVCNELSISLSSSAPFSRGGVPLGPTIDKLFRTKMTADLVRKTHQSSPTPCLDETHRFLDCFQKLFLDERKSTSCAN</sequence>
<dbReference type="AlphaFoldDB" id="A0AAV4NNY2"/>
<name>A0AAV4NNY2_9ARAC</name>
<organism evidence="1 2">
    <name type="scientific">Caerostris darwini</name>
    <dbReference type="NCBI Taxonomy" id="1538125"/>
    <lineage>
        <taxon>Eukaryota</taxon>
        <taxon>Metazoa</taxon>
        <taxon>Ecdysozoa</taxon>
        <taxon>Arthropoda</taxon>
        <taxon>Chelicerata</taxon>
        <taxon>Arachnida</taxon>
        <taxon>Araneae</taxon>
        <taxon>Araneomorphae</taxon>
        <taxon>Entelegynae</taxon>
        <taxon>Araneoidea</taxon>
        <taxon>Araneidae</taxon>
        <taxon>Caerostris</taxon>
    </lineage>
</organism>
<dbReference type="Proteomes" id="UP001054837">
    <property type="component" value="Unassembled WGS sequence"/>
</dbReference>
<comment type="caution">
    <text evidence="1">The sequence shown here is derived from an EMBL/GenBank/DDBJ whole genome shotgun (WGS) entry which is preliminary data.</text>
</comment>
<proteinExistence type="predicted"/>
<keyword evidence="2" id="KW-1185">Reference proteome</keyword>